<dbReference type="EMBL" id="CACRXK020024783">
    <property type="protein sequence ID" value="CAB4038953.1"/>
    <property type="molecule type" value="Genomic_DNA"/>
</dbReference>
<gene>
    <name evidence="1" type="ORF">PACLA_8A071667</name>
</gene>
<evidence type="ECO:0000313" key="1">
    <source>
        <dbReference type="EMBL" id="CAB4038953.1"/>
    </source>
</evidence>
<sequence length="58" mass="6532">MQHAGEPFRAPVNSTQISALSWTELEETQHLDDHILLVKRWVLNGLRPDAKPKAASPM</sequence>
<comment type="caution">
    <text evidence="1">The sequence shown here is derived from an EMBL/GenBank/DDBJ whole genome shotgun (WGS) entry which is preliminary data.</text>
</comment>
<dbReference type="AlphaFoldDB" id="A0A6S7LMB6"/>
<name>A0A6S7LMB6_PARCT</name>
<accession>A0A6S7LMB6</accession>
<organism evidence="1 2">
    <name type="scientific">Paramuricea clavata</name>
    <name type="common">Red gorgonian</name>
    <name type="synonym">Violescent sea-whip</name>
    <dbReference type="NCBI Taxonomy" id="317549"/>
    <lineage>
        <taxon>Eukaryota</taxon>
        <taxon>Metazoa</taxon>
        <taxon>Cnidaria</taxon>
        <taxon>Anthozoa</taxon>
        <taxon>Octocorallia</taxon>
        <taxon>Malacalcyonacea</taxon>
        <taxon>Plexauridae</taxon>
        <taxon>Paramuricea</taxon>
    </lineage>
</organism>
<protein>
    <submittedName>
        <fullName evidence="1">Uncharacterized protein</fullName>
    </submittedName>
</protein>
<dbReference type="OrthoDB" id="427924at2759"/>
<proteinExistence type="predicted"/>
<keyword evidence="2" id="KW-1185">Reference proteome</keyword>
<reference evidence="1" key="1">
    <citation type="submission" date="2020-04" db="EMBL/GenBank/DDBJ databases">
        <authorList>
            <person name="Alioto T."/>
            <person name="Alioto T."/>
            <person name="Gomez Garrido J."/>
        </authorList>
    </citation>
    <scope>NUCLEOTIDE SEQUENCE</scope>
    <source>
        <strain evidence="1">A484AB</strain>
    </source>
</reference>
<dbReference type="Proteomes" id="UP001152795">
    <property type="component" value="Unassembled WGS sequence"/>
</dbReference>
<feature type="non-terminal residue" evidence="1">
    <location>
        <position position="58"/>
    </location>
</feature>
<evidence type="ECO:0000313" key="2">
    <source>
        <dbReference type="Proteomes" id="UP001152795"/>
    </source>
</evidence>